<gene>
    <name evidence="2" type="ORF">KP509_35G024900</name>
</gene>
<feature type="region of interest" description="Disordered" evidence="1">
    <location>
        <begin position="105"/>
        <end position="137"/>
    </location>
</feature>
<evidence type="ECO:0000313" key="2">
    <source>
        <dbReference type="EMBL" id="KAH7282322.1"/>
    </source>
</evidence>
<proteinExistence type="predicted"/>
<feature type="compositionally biased region" description="Basic and acidic residues" evidence="1">
    <location>
        <begin position="124"/>
        <end position="136"/>
    </location>
</feature>
<reference evidence="2" key="1">
    <citation type="submission" date="2021-08" db="EMBL/GenBank/DDBJ databases">
        <title>WGS assembly of Ceratopteris richardii.</title>
        <authorList>
            <person name="Marchant D.B."/>
            <person name="Chen G."/>
            <person name="Jenkins J."/>
            <person name="Shu S."/>
            <person name="Leebens-Mack J."/>
            <person name="Grimwood J."/>
            <person name="Schmutz J."/>
            <person name="Soltis P."/>
            <person name="Soltis D."/>
            <person name="Chen Z.-H."/>
        </authorList>
    </citation>
    <scope>NUCLEOTIDE SEQUENCE</scope>
    <source>
        <strain evidence="2">Whitten #5841</strain>
        <tissue evidence="2">Leaf</tissue>
    </source>
</reference>
<feature type="compositionally biased region" description="Polar residues" evidence="1">
    <location>
        <begin position="113"/>
        <end position="123"/>
    </location>
</feature>
<evidence type="ECO:0000256" key="1">
    <source>
        <dbReference type="SAM" id="MobiDB-lite"/>
    </source>
</evidence>
<accession>A0A8T2QE31</accession>
<keyword evidence="3" id="KW-1185">Reference proteome</keyword>
<organism evidence="2 3">
    <name type="scientific">Ceratopteris richardii</name>
    <name type="common">Triangle waterfern</name>
    <dbReference type="NCBI Taxonomy" id="49495"/>
    <lineage>
        <taxon>Eukaryota</taxon>
        <taxon>Viridiplantae</taxon>
        <taxon>Streptophyta</taxon>
        <taxon>Embryophyta</taxon>
        <taxon>Tracheophyta</taxon>
        <taxon>Polypodiopsida</taxon>
        <taxon>Polypodiidae</taxon>
        <taxon>Polypodiales</taxon>
        <taxon>Pteridineae</taxon>
        <taxon>Pteridaceae</taxon>
        <taxon>Parkerioideae</taxon>
        <taxon>Ceratopteris</taxon>
    </lineage>
</organism>
<dbReference type="AlphaFoldDB" id="A0A8T2QE31"/>
<dbReference type="Proteomes" id="UP000825935">
    <property type="component" value="Chromosome 35"/>
</dbReference>
<sequence>MMRNWAMGRGATKLILNRYSCRNQWSFWGSERFVCSGGDSHPEASVQKIVGCTESQLEMPQAKSSHMEEVLGSSWLSTSNRSRYGRTISCASWGASRYICSEGDSQSKENAHTPVSSTGSQSKAPDEKSFDTEKLKASPSPEFFRNKLECLHKDIQSLRDLASQSFERSTDVETVLKTEMKNLRADLSPLDALQTLKDDVEKLHTDVRTFVERPVDEESSSQGEAVKQQSHLYESLIKLESVLKEEVNKVSSDVRASLRHSIDVMNTLSKFEVSLSSLSGIRETVEQCSELTKTCTSDMASLLSMNRQLREYMDDIQEKVRDLTEGKHSGQTLPAALMERLDTLSSESQNFVNMAVSKEMEALIEKVRAEVDRVVTAGNESQHKAAEEIKSLLQVKDSQECLYELKKLQTSVDVLIKGLHEESQNRSDEKLAAIQGRWEDMNAAVQKLLLQMNSSFISLQDDIKAIKEHLTGKADNQLTEFLSNEIKSSHVQVLDFLKKHDPQIFLAGEIKSSQTLLNDSLRDSVSSLSKEIACSHTLLLDSLNNGELLTSLRNEIRLSHSQLMDSLSTDIQKYHKNFETMSLETLHELVKQMQALESKVETFGSVMKSKVEKSDRVDTMLFTLGSAFLVCTASICVYSLQVF</sequence>
<protein>
    <submittedName>
        <fullName evidence="2">Uncharacterized protein</fullName>
    </submittedName>
</protein>
<name>A0A8T2QE31_CERRI</name>
<dbReference type="EMBL" id="CM035440">
    <property type="protein sequence ID" value="KAH7282322.1"/>
    <property type="molecule type" value="Genomic_DNA"/>
</dbReference>
<comment type="caution">
    <text evidence="2">The sequence shown here is derived from an EMBL/GenBank/DDBJ whole genome shotgun (WGS) entry which is preliminary data.</text>
</comment>
<evidence type="ECO:0000313" key="3">
    <source>
        <dbReference type="Proteomes" id="UP000825935"/>
    </source>
</evidence>